<dbReference type="GO" id="GO:0071897">
    <property type="term" value="P:DNA biosynthetic process"/>
    <property type="evidence" value="ECO:0007669"/>
    <property type="project" value="UniProtKB-ARBA"/>
</dbReference>
<accession>A0AAJ7J1R5</accession>
<dbReference type="Proteomes" id="UP000694925">
    <property type="component" value="Unplaced"/>
</dbReference>
<proteinExistence type="predicted"/>
<protein>
    <submittedName>
        <fullName evidence="2">Uncharacterized protein LOC108626273</fullName>
    </submittedName>
</protein>
<evidence type="ECO:0000313" key="2">
    <source>
        <dbReference type="RefSeq" id="XP_017882355.1"/>
    </source>
</evidence>
<gene>
    <name evidence="2" type="primary">LOC108626273</name>
</gene>
<dbReference type="SUPFAM" id="SSF56672">
    <property type="entry name" value="DNA/RNA polymerases"/>
    <property type="match status" value="1"/>
</dbReference>
<dbReference type="RefSeq" id="XP_017882355.1">
    <property type="nucleotide sequence ID" value="XM_018026866.1"/>
</dbReference>
<dbReference type="InterPro" id="IPR043502">
    <property type="entry name" value="DNA/RNA_pol_sf"/>
</dbReference>
<sequence length="128" mass="15068">MKRFILLERKLQKDVTLKTDYHALIQEYLDLGHMSEVTTNELVDDGYYLPHHGVIKETNQTTKLRVVFDASAKSNNGISLNDTLHIGPKIQEDLLFILLRFSIHQYIITGDIEKMYRQFLIRSQDRKY</sequence>
<dbReference type="GeneID" id="108626273"/>
<dbReference type="AlphaFoldDB" id="A0AAJ7J1R5"/>
<dbReference type="KEGG" id="ccal:108626273"/>
<dbReference type="PANTHER" id="PTHR47331:SF5">
    <property type="entry name" value="RIBONUCLEASE H"/>
    <property type="match status" value="1"/>
</dbReference>
<reference evidence="2" key="1">
    <citation type="submission" date="2025-08" db="UniProtKB">
        <authorList>
            <consortium name="RefSeq"/>
        </authorList>
    </citation>
    <scope>IDENTIFICATION</scope>
    <source>
        <tissue evidence="2">Whole body</tissue>
    </source>
</reference>
<organism evidence="1 2">
    <name type="scientific">Ceratina calcarata</name>
    <dbReference type="NCBI Taxonomy" id="156304"/>
    <lineage>
        <taxon>Eukaryota</taxon>
        <taxon>Metazoa</taxon>
        <taxon>Ecdysozoa</taxon>
        <taxon>Arthropoda</taxon>
        <taxon>Hexapoda</taxon>
        <taxon>Insecta</taxon>
        <taxon>Pterygota</taxon>
        <taxon>Neoptera</taxon>
        <taxon>Endopterygota</taxon>
        <taxon>Hymenoptera</taxon>
        <taxon>Apocrita</taxon>
        <taxon>Aculeata</taxon>
        <taxon>Apoidea</taxon>
        <taxon>Anthophila</taxon>
        <taxon>Apidae</taxon>
        <taxon>Ceratina</taxon>
        <taxon>Zadontomerus</taxon>
    </lineage>
</organism>
<keyword evidence="1" id="KW-1185">Reference proteome</keyword>
<dbReference type="PANTHER" id="PTHR47331">
    <property type="entry name" value="PHD-TYPE DOMAIN-CONTAINING PROTEIN"/>
    <property type="match status" value="1"/>
</dbReference>
<name>A0AAJ7J1R5_9HYME</name>
<evidence type="ECO:0000313" key="1">
    <source>
        <dbReference type="Proteomes" id="UP000694925"/>
    </source>
</evidence>